<organism evidence="2 3">
    <name type="scientific">Centaurea solstitialis</name>
    <name type="common">yellow star-thistle</name>
    <dbReference type="NCBI Taxonomy" id="347529"/>
    <lineage>
        <taxon>Eukaryota</taxon>
        <taxon>Viridiplantae</taxon>
        <taxon>Streptophyta</taxon>
        <taxon>Embryophyta</taxon>
        <taxon>Tracheophyta</taxon>
        <taxon>Spermatophyta</taxon>
        <taxon>Magnoliopsida</taxon>
        <taxon>eudicotyledons</taxon>
        <taxon>Gunneridae</taxon>
        <taxon>Pentapetalae</taxon>
        <taxon>asterids</taxon>
        <taxon>campanulids</taxon>
        <taxon>Asterales</taxon>
        <taxon>Asteraceae</taxon>
        <taxon>Carduoideae</taxon>
        <taxon>Cardueae</taxon>
        <taxon>Centaureinae</taxon>
        <taxon>Centaurea</taxon>
    </lineage>
</organism>
<dbReference type="Proteomes" id="UP001172457">
    <property type="component" value="Chromosome 6"/>
</dbReference>
<feature type="transmembrane region" description="Helical" evidence="1">
    <location>
        <begin position="39"/>
        <end position="62"/>
    </location>
</feature>
<keyword evidence="3" id="KW-1185">Reference proteome</keyword>
<keyword evidence="1" id="KW-0472">Membrane</keyword>
<dbReference type="EMBL" id="JARYMX010000006">
    <property type="protein sequence ID" value="KAJ9545393.1"/>
    <property type="molecule type" value="Genomic_DNA"/>
</dbReference>
<keyword evidence="1" id="KW-0812">Transmembrane</keyword>
<sequence length="168" mass="18386">MFGRAAVAVSSPLLLPENAAAAVASLAVCDGLPSLSPPFVLTDVLVVLVVITAALSSSSVLMGDDQPMWGKRPKVQFTSRSAIKKTDDKMVEINKGLIKVIGTISFDGEPSGNPYQHLEAFEEICDLFNTKEDEFPISKVNKIKAEIRNFKQGKDNLVKAWERYKDLF</sequence>
<evidence type="ECO:0000313" key="2">
    <source>
        <dbReference type="EMBL" id="KAJ9545393.1"/>
    </source>
</evidence>
<dbReference type="AlphaFoldDB" id="A0AA38T6V2"/>
<evidence type="ECO:0000256" key="1">
    <source>
        <dbReference type="SAM" id="Phobius"/>
    </source>
</evidence>
<accession>A0AA38T6V2</accession>
<reference evidence="2" key="1">
    <citation type="submission" date="2023-03" db="EMBL/GenBank/DDBJ databases">
        <title>Chromosome-scale reference genome and RAD-based genetic map of yellow starthistle (Centaurea solstitialis) reveal putative structural variation and QTLs associated with invader traits.</title>
        <authorList>
            <person name="Reatini B."/>
            <person name="Cang F.A."/>
            <person name="Jiang Q."/>
            <person name="Mckibben M.T.W."/>
            <person name="Barker M.S."/>
            <person name="Rieseberg L.H."/>
            <person name="Dlugosch K.M."/>
        </authorList>
    </citation>
    <scope>NUCLEOTIDE SEQUENCE</scope>
    <source>
        <strain evidence="2">CAN-66</strain>
        <tissue evidence="2">Leaf</tissue>
    </source>
</reference>
<comment type="caution">
    <text evidence="2">The sequence shown here is derived from an EMBL/GenBank/DDBJ whole genome shotgun (WGS) entry which is preliminary data.</text>
</comment>
<keyword evidence="1" id="KW-1133">Transmembrane helix</keyword>
<protein>
    <submittedName>
        <fullName evidence="2">Uncharacterized protein</fullName>
    </submittedName>
</protein>
<gene>
    <name evidence="2" type="ORF">OSB04_025100</name>
</gene>
<proteinExistence type="predicted"/>
<name>A0AA38T6V2_9ASTR</name>
<evidence type="ECO:0000313" key="3">
    <source>
        <dbReference type="Proteomes" id="UP001172457"/>
    </source>
</evidence>